<sequence length="163" mass="17432">MSPDVFRPDKGGEPLEAERLCLLALAVSVPFVRRAVAKCLSAWGLDDLVLPCTQVVTELAANSVAAADAERTSKPHGRASGTFTVHLSRTPTRLFIEVGDASSEPPRPQTAAEQDENGRGLILIEALADCWGWYPGDPEGKVVYAAWNLPGVPTAARPTEARQ</sequence>
<dbReference type="InterPro" id="IPR003594">
    <property type="entry name" value="HATPase_dom"/>
</dbReference>
<dbReference type="CDD" id="cd16936">
    <property type="entry name" value="HATPase_RsbW-like"/>
    <property type="match status" value="1"/>
</dbReference>
<dbReference type="PANTHER" id="PTHR35526:SF3">
    <property type="entry name" value="ANTI-SIGMA-F FACTOR RSBW"/>
    <property type="match status" value="1"/>
</dbReference>
<dbReference type="InterPro" id="IPR050267">
    <property type="entry name" value="Anti-sigma-factor_SerPK"/>
</dbReference>
<gene>
    <name evidence="3" type="ORF">GCM10010439_47120</name>
</gene>
<evidence type="ECO:0000259" key="2">
    <source>
        <dbReference type="Pfam" id="PF13581"/>
    </source>
</evidence>
<keyword evidence="1" id="KW-0418">Kinase</keyword>
<feature type="domain" description="Histidine kinase/HSP90-like ATPase" evidence="2">
    <location>
        <begin position="27"/>
        <end position="147"/>
    </location>
</feature>
<organism evidence="3 4">
    <name type="scientific">Actinocorallia aurantiaca</name>
    <dbReference type="NCBI Taxonomy" id="46204"/>
    <lineage>
        <taxon>Bacteria</taxon>
        <taxon>Bacillati</taxon>
        <taxon>Actinomycetota</taxon>
        <taxon>Actinomycetes</taxon>
        <taxon>Streptosporangiales</taxon>
        <taxon>Thermomonosporaceae</taxon>
        <taxon>Actinocorallia</taxon>
    </lineage>
</organism>
<dbReference type="Proteomes" id="UP001501842">
    <property type="component" value="Unassembled WGS sequence"/>
</dbReference>
<comment type="caution">
    <text evidence="3">The sequence shown here is derived from an EMBL/GenBank/DDBJ whole genome shotgun (WGS) entry which is preliminary data.</text>
</comment>
<proteinExistence type="predicted"/>
<evidence type="ECO:0000313" key="4">
    <source>
        <dbReference type="Proteomes" id="UP001501842"/>
    </source>
</evidence>
<name>A0ABP6GWL6_9ACTN</name>
<evidence type="ECO:0000313" key="3">
    <source>
        <dbReference type="EMBL" id="GAA2731518.1"/>
    </source>
</evidence>
<keyword evidence="4" id="KW-1185">Reference proteome</keyword>
<dbReference type="EMBL" id="BAAATZ010000020">
    <property type="protein sequence ID" value="GAA2731518.1"/>
    <property type="molecule type" value="Genomic_DNA"/>
</dbReference>
<keyword evidence="1" id="KW-0808">Transferase</keyword>
<accession>A0ABP6GWL6</accession>
<dbReference type="Pfam" id="PF13581">
    <property type="entry name" value="HATPase_c_2"/>
    <property type="match status" value="1"/>
</dbReference>
<protein>
    <recommendedName>
        <fullName evidence="2">Histidine kinase/HSP90-like ATPase domain-containing protein</fullName>
    </recommendedName>
</protein>
<keyword evidence="1" id="KW-0723">Serine/threonine-protein kinase</keyword>
<evidence type="ECO:0000256" key="1">
    <source>
        <dbReference type="ARBA" id="ARBA00022527"/>
    </source>
</evidence>
<dbReference type="Gene3D" id="3.30.565.10">
    <property type="entry name" value="Histidine kinase-like ATPase, C-terminal domain"/>
    <property type="match status" value="1"/>
</dbReference>
<reference evidence="4" key="1">
    <citation type="journal article" date="2019" name="Int. J. Syst. Evol. Microbiol.">
        <title>The Global Catalogue of Microorganisms (GCM) 10K type strain sequencing project: providing services to taxonomists for standard genome sequencing and annotation.</title>
        <authorList>
            <consortium name="The Broad Institute Genomics Platform"/>
            <consortium name="The Broad Institute Genome Sequencing Center for Infectious Disease"/>
            <person name="Wu L."/>
            <person name="Ma J."/>
        </authorList>
    </citation>
    <scope>NUCLEOTIDE SEQUENCE [LARGE SCALE GENOMIC DNA]</scope>
    <source>
        <strain evidence="4">JCM 8201</strain>
    </source>
</reference>
<dbReference type="RefSeq" id="WP_344452855.1">
    <property type="nucleotide sequence ID" value="NZ_BAAATZ010000020.1"/>
</dbReference>
<dbReference type="PANTHER" id="PTHR35526">
    <property type="entry name" value="ANTI-SIGMA-F FACTOR RSBW-RELATED"/>
    <property type="match status" value="1"/>
</dbReference>
<dbReference type="InterPro" id="IPR036890">
    <property type="entry name" value="HATPase_C_sf"/>
</dbReference>